<keyword evidence="2" id="KW-1185">Reference proteome</keyword>
<gene>
    <name evidence="1" type="ORF">NGTWS1702_20960</name>
</gene>
<accession>A0ABQ4VH92</accession>
<reference evidence="1 2" key="1">
    <citation type="submission" date="2021-08" db="EMBL/GenBank/DDBJ databases">
        <title>Draft genome sequence of Mycolicibacterium sp. NGTWS1702 strain.</title>
        <authorList>
            <person name="Matsumoto M."/>
            <person name="Tang B.C.C."/>
            <person name="Machida Y."/>
            <person name="Matoyama H."/>
            <person name="Kishihara T."/>
            <person name="Sato S."/>
            <person name="Kondo I."/>
            <person name="Sano M."/>
            <person name="Kato G."/>
        </authorList>
    </citation>
    <scope>NUCLEOTIDE SEQUENCE [LARGE SCALE GENOMIC DNA]</scope>
    <source>
        <strain evidence="1 2">NGTWSNA01</strain>
    </source>
</reference>
<organism evidence="1 2">
    <name type="scientific">Mycolicibacterium cyprinidarum</name>
    <dbReference type="NCBI Taxonomy" id="2860311"/>
    <lineage>
        <taxon>Bacteria</taxon>
        <taxon>Bacillati</taxon>
        <taxon>Actinomycetota</taxon>
        <taxon>Actinomycetes</taxon>
        <taxon>Mycobacteriales</taxon>
        <taxon>Mycobacteriaceae</taxon>
        <taxon>Mycolicibacterium</taxon>
    </lineage>
</organism>
<evidence type="ECO:0000313" key="2">
    <source>
        <dbReference type="Proteomes" id="UP001060504"/>
    </source>
</evidence>
<comment type="caution">
    <text evidence="1">The sequence shown here is derived from an EMBL/GenBank/DDBJ whole genome shotgun (WGS) entry which is preliminary data.</text>
</comment>
<protein>
    <submittedName>
        <fullName evidence="1">Uncharacterized protein</fullName>
    </submittedName>
</protein>
<dbReference type="EMBL" id="BPRH01002199">
    <property type="protein sequence ID" value="GJF16293.1"/>
    <property type="molecule type" value="Genomic_DNA"/>
</dbReference>
<dbReference type="Proteomes" id="UP001060504">
    <property type="component" value="Unassembled WGS sequence"/>
</dbReference>
<sequence>MRVVAFAPSLRAVSLDSGGVSTEGFPMTSCYVDSFPAQITIPIVLAVCSAEGSAYNPQKYIVATSSDNERVGALEFSWQWPDNPPVPVKFRVFAQYLPVTVPSAGVLTLGLYDSLEETESEHLYPLPVLKRTR</sequence>
<proteinExistence type="predicted"/>
<evidence type="ECO:0000313" key="1">
    <source>
        <dbReference type="EMBL" id="GJF16293.1"/>
    </source>
</evidence>
<name>A0ABQ4VH92_9MYCO</name>